<dbReference type="AlphaFoldDB" id="A0A927BG00"/>
<dbReference type="EMBL" id="JACXAD010000017">
    <property type="protein sequence ID" value="MBD2769213.1"/>
    <property type="molecule type" value="Genomic_DNA"/>
</dbReference>
<sequence length="74" mass="8115">MFKIHFTGWEVGMRGVPFMKLLHEKAGLTLAEAMRSKNALLDGVPLLIVIENEILARGILAEANKLGVKGIMLV</sequence>
<proteinExistence type="predicted"/>
<name>A0A927BG00_9BACT</name>
<evidence type="ECO:0000313" key="2">
    <source>
        <dbReference type="Proteomes" id="UP000612233"/>
    </source>
</evidence>
<evidence type="ECO:0000313" key="1">
    <source>
        <dbReference type="EMBL" id="MBD2769213.1"/>
    </source>
</evidence>
<dbReference type="Proteomes" id="UP000612233">
    <property type="component" value="Unassembled WGS sequence"/>
</dbReference>
<dbReference type="RefSeq" id="WP_191006021.1">
    <property type="nucleotide sequence ID" value="NZ_JACXAD010000017.1"/>
</dbReference>
<reference evidence="1" key="1">
    <citation type="submission" date="2020-09" db="EMBL/GenBank/DDBJ databases">
        <authorList>
            <person name="Kim M.K."/>
        </authorList>
    </citation>
    <scope>NUCLEOTIDE SEQUENCE</scope>
    <source>
        <strain evidence="1">BT664</strain>
    </source>
</reference>
<organism evidence="1 2">
    <name type="scientific">Hymenobacter montanus</name>
    <dbReference type="NCBI Taxonomy" id="2771359"/>
    <lineage>
        <taxon>Bacteria</taxon>
        <taxon>Pseudomonadati</taxon>
        <taxon>Bacteroidota</taxon>
        <taxon>Cytophagia</taxon>
        <taxon>Cytophagales</taxon>
        <taxon>Hymenobacteraceae</taxon>
        <taxon>Hymenobacter</taxon>
    </lineage>
</organism>
<comment type="caution">
    <text evidence="1">The sequence shown here is derived from an EMBL/GenBank/DDBJ whole genome shotgun (WGS) entry which is preliminary data.</text>
</comment>
<gene>
    <name evidence="1" type="ORF">IC235_15075</name>
</gene>
<protein>
    <submittedName>
        <fullName evidence="1">Uncharacterized protein</fullName>
    </submittedName>
</protein>
<keyword evidence="2" id="KW-1185">Reference proteome</keyword>
<accession>A0A927BG00</accession>